<evidence type="ECO:0000256" key="1">
    <source>
        <dbReference type="SAM" id="Coils"/>
    </source>
</evidence>
<evidence type="ECO:0000256" key="2">
    <source>
        <dbReference type="SAM" id="MobiDB-lite"/>
    </source>
</evidence>
<name>A0A6L2JXK0_TANCI</name>
<feature type="domain" description="Retrovirus-related Pol polyprotein from transposon TNT 1-94-like beta-barrel" evidence="4">
    <location>
        <begin position="245"/>
        <end position="290"/>
    </location>
</feature>
<dbReference type="Pfam" id="PF07727">
    <property type="entry name" value="RVT_2"/>
    <property type="match status" value="1"/>
</dbReference>
<feature type="domain" description="Reverse transcriptase Ty1/copia-type" evidence="3">
    <location>
        <begin position="510"/>
        <end position="624"/>
    </location>
</feature>
<dbReference type="InterPro" id="IPR054722">
    <property type="entry name" value="PolX-like_BBD"/>
</dbReference>
<evidence type="ECO:0000259" key="4">
    <source>
        <dbReference type="Pfam" id="PF22936"/>
    </source>
</evidence>
<dbReference type="AlphaFoldDB" id="A0A6L2JXK0"/>
<evidence type="ECO:0000259" key="3">
    <source>
        <dbReference type="Pfam" id="PF07727"/>
    </source>
</evidence>
<dbReference type="Pfam" id="PF22936">
    <property type="entry name" value="Pol_BBD"/>
    <property type="match status" value="1"/>
</dbReference>
<protein>
    <submittedName>
        <fullName evidence="5">Uncharacterized protein</fullName>
    </submittedName>
</protein>
<evidence type="ECO:0000313" key="5">
    <source>
        <dbReference type="EMBL" id="GEU41848.1"/>
    </source>
</evidence>
<proteinExistence type="predicted"/>
<accession>A0A6L2JXK0</accession>
<comment type="caution">
    <text evidence="5">The sequence shown here is derived from an EMBL/GenBank/DDBJ whole genome shotgun (WGS) entry which is preliminary data.</text>
</comment>
<organism evidence="5">
    <name type="scientific">Tanacetum cinerariifolium</name>
    <name type="common">Dalmatian daisy</name>
    <name type="synonym">Chrysanthemum cinerariifolium</name>
    <dbReference type="NCBI Taxonomy" id="118510"/>
    <lineage>
        <taxon>Eukaryota</taxon>
        <taxon>Viridiplantae</taxon>
        <taxon>Streptophyta</taxon>
        <taxon>Embryophyta</taxon>
        <taxon>Tracheophyta</taxon>
        <taxon>Spermatophyta</taxon>
        <taxon>Magnoliopsida</taxon>
        <taxon>eudicotyledons</taxon>
        <taxon>Gunneridae</taxon>
        <taxon>Pentapetalae</taxon>
        <taxon>asterids</taxon>
        <taxon>campanulids</taxon>
        <taxon>Asterales</taxon>
        <taxon>Asteraceae</taxon>
        <taxon>Asteroideae</taxon>
        <taxon>Anthemideae</taxon>
        <taxon>Anthemidinae</taxon>
        <taxon>Tanacetum</taxon>
    </lineage>
</organism>
<gene>
    <name evidence="5" type="ORF">Tci_013826</name>
</gene>
<dbReference type="InterPro" id="IPR013103">
    <property type="entry name" value="RVT_2"/>
</dbReference>
<dbReference type="Pfam" id="PF14223">
    <property type="entry name" value="Retrotran_gag_2"/>
    <property type="match status" value="1"/>
</dbReference>
<dbReference type="EMBL" id="BKCJ010001491">
    <property type="protein sequence ID" value="GEU41848.1"/>
    <property type="molecule type" value="Genomic_DNA"/>
</dbReference>
<sequence length="1099" mass="123545">MTDYSLWEVILNGDSPTPTRVVDGVVQAVSPITAEQRLAKKNELKARGTLLMVLPDKHQLKFNVHKDAKSLIEAIKKRFGGNKETKKVHKTLLKQQYKNFSGSSSESLDQIHDRIQKLISQLEILGESLSQEEEQSLDDLFNNLKIYEAKVKSSSSTSHNTQNIAFVSTNNTDNNNESVSVVPSVSAASTKVLVSALPNVDNLSDAVIYSLFANPSQSWLGSPKDSKLLIDVHGNPHQALKDKGVIDSGCSRHMNGNISYFSDFEEISEGDIAFGGNLKGGKITGKDKIRTSKLEFDDFPDENHVLLRVPRGNNMYNVDLKNIVPSGDLTCLFAKAMVPRGNNMYNVDLKNIVPSGDLTCLFAKAMVLVTKPHNKTPYELLLGRTPSIGFMRPFGCPVTILNTLDPIGKFDGKADEGFLVGYSLSIARPLEYSIVEPELVNAASAPLTAVGPNSTNITNSFNATSPSDDAVSLTFKIGGKSSFVDLSQYPDDLDIPALEDIVFSDDEEDGHTEEEGIDYEEVFALVARIEAIQLFLAYASFMRFMVYQTDVKSAFLYGTIKEEVNVCKPLEFEDLDYPDKVYKVVKALYELHQAPRAWYETLTNYLLENGFQRRKIDQTLFIKKQKVKQKDDEIVISQDKYVAKILRKFGLTNGKLARTPIDTENPLLKDADGEDVDVHIYSYLKGKPHLGLWYPKDSPFNLVAYSDTDFAGASLDRKSTIGDFLTAHPIQYALMVNPTIYVSCIKQFWASVLIKKSNDAVKLQALIKRKKVIITEDTFRQNLRLDDDDVMINAQVDDLSSHNTKYTSPALTHKVFANIRRIDKGFLGVETPLFDAMLVQQQVQDDAEVQEDEDDNEITKLKQRFRKLEKKKTKHSGLKRLRKGRMAESQAKAYNLDLQYSEKVLSMQDTDEAEPVEVKEVLEVVTTAKLMAKIVTTTAPITTAAQVPNLSAPMKRRGVVIQVVAALVIVHSEIKSKDKGKGILIEEPKPLKRQAHIKQDEAFAGQLKVTRYQDLKRKLVTEAQERKNMMIYHKNMAGFKIDFFKEKEEEEATVQQKRQGENLEQETTKKQRIDEEAEELKRRLRIVVNDDDDVHTEDT</sequence>
<feature type="region of interest" description="Disordered" evidence="2">
    <location>
        <begin position="1052"/>
        <end position="1075"/>
    </location>
</feature>
<keyword evidence="1" id="KW-0175">Coiled coil</keyword>
<reference evidence="5" key="1">
    <citation type="journal article" date="2019" name="Sci. Rep.">
        <title>Draft genome of Tanacetum cinerariifolium, the natural source of mosquito coil.</title>
        <authorList>
            <person name="Yamashiro T."/>
            <person name="Shiraishi A."/>
            <person name="Satake H."/>
            <person name="Nakayama K."/>
        </authorList>
    </citation>
    <scope>NUCLEOTIDE SEQUENCE</scope>
</reference>
<feature type="coiled-coil region" evidence="1">
    <location>
        <begin position="115"/>
        <end position="150"/>
    </location>
</feature>
<feature type="compositionally biased region" description="Basic and acidic residues" evidence="2">
    <location>
        <begin position="1058"/>
        <end position="1074"/>
    </location>
</feature>